<name>A0A7U3YL43_DESPD</name>
<dbReference type="AlphaFoldDB" id="A0A7U3YL43"/>
<keyword evidence="4" id="KW-0670">Pyruvate</keyword>
<dbReference type="EC" id="4.1.1.65" evidence="5"/>
<keyword evidence="2" id="KW-0865">Zymogen</keyword>
<evidence type="ECO:0000313" key="5">
    <source>
        <dbReference type="EMBL" id="ADW17387.1"/>
    </source>
</evidence>
<keyword evidence="1" id="KW-0210">Decarboxylase</keyword>
<dbReference type="EMBL" id="CP002364">
    <property type="protein sequence ID" value="ADW17387.1"/>
    <property type="molecule type" value="Genomic_DNA"/>
</dbReference>
<evidence type="ECO:0000256" key="2">
    <source>
        <dbReference type="ARBA" id="ARBA00023145"/>
    </source>
</evidence>
<dbReference type="PANTHER" id="PTHR10067">
    <property type="entry name" value="PHOSPHATIDYLSERINE DECARBOXYLASE"/>
    <property type="match status" value="1"/>
</dbReference>
<keyword evidence="3 5" id="KW-0456">Lyase</keyword>
<dbReference type="Pfam" id="PF02666">
    <property type="entry name" value="PS_Dcarbxylase"/>
    <property type="match status" value="1"/>
</dbReference>
<reference evidence="5 6" key="1">
    <citation type="journal article" date="2011" name="Stand. Genomic Sci.">
        <title>Complete genome sequence of Desulfobulbus propionicus type strain (1pr3).</title>
        <authorList>
            <person name="Pagani I."/>
            <person name="Lapidus A."/>
            <person name="Nolan M."/>
            <person name="Lucas S."/>
            <person name="Hammon N."/>
            <person name="Deshpande S."/>
            <person name="Cheng J.F."/>
            <person name="Chertkov O."/>
            <person name="Davenport K."/>
            <person name="Tapia R."/>
            <person name="Han C."/>
            <person name="Goodwin L."/>
            <person name="Pitluck S."/>
            <person name="Liolios K."/>
            <person name="Mavromatis K."/>
            <person name="Ivanova N."/>
            <person name="Mikhailova N."/>
            <person name="Pati A."/>
            <person name="Chen A."/>
            <person name="Palaniappan K."/>
            <person name="Land M."/>
            <person name="Hauser L."/>
            <person name="Chang Y.J."/>
            <person name="Jeffries C.D."/>
            <person name="Detter J.C."/>
            <person name="Brambilla E."/>
            <person name="Kannan K.P."/>
            <person name="Djao O.D."/>
            <person name="Rohde M."/>
            <person name="Pukall R."/>
            <person name="Spring S."/>
            <person name="Goker M."/>
            <person name="Sikorski J."/>
            <person name="Woyke T."/>
            <person name="Bristow J."/>
            <person name="Eisen J.A."/>
            <person name="Markowitz V."/>
            <person name="Hugenholtz P."/>
            <person name="Kyrpides N.C."/>
            <person name="Klenk H.P."/>
        </authorList>
    </citation>
    <scope>NUCLEOTIDE SEQUENCE [LARGE SCALE GENOMIC DNA]</scope>
    <source>
        <strain evidence="6">ATCC 33891 / DSM 2032 / 1pr3</strain>
    </source>
</reference>
<dbReference type="GO" id="GO:0004609">
    <property type="term" value="F:phosphatidylserine decarboxylase activity"/>
    <property type="evidence" value="ECO:0007669"/>
    <property type="project" value="UniProtKB-EC"/>
</dbReference>
<protein>
    <submittedName>
        <fullName evidence="5">Phosphatidylserine decarboxylase</fullName>
        <ecNumber evidence="5">4.1.1.65</ecNumber>
    </submittedName>
</protein>
<dbReference type="RefSeq" id="WP_015723929.1">
    <property type="nucleotide sequence ID" value="NC_014972.1"/>
</dbReference>
<evidence type="ECO:0000256" key="1">
    <source>
        <dbReference type="ARBA" id="ARBA00022793"/>
    </source>
</evidence>
<gene>
    <name evidence="5" type="ordered locus">Despr_1221</name>
</gene>
<dbReference type="KEGG" id="dpr:Despr_1221"/>
<evidence type="ECO:0000313" key="6">
    <source>
        <dbReference type="Proteomes" id="UP000006365"/>
    </source>
</evidence>
<dbReference type="Proteomes" id="UP000006365">
    <property type="component" value="Chromosome"/>
</dbReference>
<keyword evidence="6" id="KW-1185">Reference proteome</keyword>
<sequence>MQHQYIVRETGEIVSEHLFADRFIDLLYNRVREQAPSLFRALTSERMSSVLGYLQFDCTLPVDSRRGPALLQRMGVDWRECVAPAASFTTPRQVFERQIRYWQCRPMDEANETIVAPADAKVLIGSLEETPELFIKEKFFSAPELLGEDLPWPPFFVGGDFAIFRLTPDKYHYNHVPVSGEVIDFYQIDGQYHSCNPRAQIALASLHAKNRRVVTIIDTDVQGGTQVGLVAMIEVVALMIGDIVQCYSTHAYDAPQPIAKGMRLEKGCPKSLYRPGSSTDILLFQREVVTFSDDLVCNRRRADVLSRFSLGLGRPVVETDVRVRSTIAGKRRL</sequence>
<dbReference type="InterPro" id="IPR003817">
    <property type="entry name" value="PS_Dcarbxylase"/>
</dbReference>
<organism evidence="5 6">
    <name type="scientific">Desulfobulbus propionicus (strain ATCC 33891 / DSM 2032 / VKM B-1956 / 1pr3)</name>
    <dbReference type="NCBI Taxonomy" id="577650"/>
    <lineage>
        <taxon>Bacteria</taxon>
        <taxon>Pseudomonadati</taxon>
        <taxon>Thermodesulfobacteriota</taxon>
        <taxon>Desulfobulbia</taxon>
        <taxon>Desulfobulbales</taxon>
        <taxon>Desulfobulbaceae</taxon>
        <taxon>Desulfobulbus</taxon>
    </lineage>
</organism>
<proteinExistence type="predicted"/>
<accession>A0A7U3YL43</accession>
<evidence type="ECO:0000256" key="3">
    <source>
        <dbReference type="ARBA" id="ARBA00023239"/>
    </source>
</evidence>
<evidence type="ECO:0000256" key="4">
    <source>
        <dbReference type="ARBA" id="ARBA00023317"/>
    </source>
</evidence>
<dbReference type="GO" id="GO:0008654">
    <property type="term" value="P:phospholipid biosynthetic process"/>
    <property type="evidence" value="ECO:0007669"/>
    <property type="project" value="InterPro"/>
</dbReference>